<name>A0A195ERT2_9HYME</name>
<dbReference type="SUPFAM" id="SSF57924">
    <property type="entry name" value="Inhibitor of apoptosis (IAP) repeat"/>
    <property type="match status" value="2"/>
</dbReference>
<dbReference type="PANTHER" id="PTHR10044:SF139">
    <property type="entry name" value="DEATH-ASSOCIATED INHIBITOR OF APOPTOSIS 2"/>
    <property type="match status" value="1"/>
</dbReference>
<dbReference type="SMART" id="SM00238">
    <property type="entry name" value="BIR"/>
    <property type="match status" value="2"/>
</dbReference>
<keyword evidence="2" id="KW-1185">Reference proteome</keyword>
<dbReference type="GO" id="GO:0005737">
    <property type="term" value="C:cytoplasm"/>
    <property type="evidence" value="ECO:0007669"/>
    <property type="project" value="TreeGrafter"/>
</dbReference>
<evidence type="ECO:0000313" key="2">
    <source>
        <dbReference type="Proteomes" id="UP000078541"/>
    </source>
</evidence>
<sequence>MTTIKDYRFESARLDSFKDWSYLWIKPEELAAAGFYYTGESDKVKCFMCEIELIKWKPEDNPIVKHKLNSRKCDFINNISCGNVSIGTDPSTIPISSPQGVDECGLYDQEFRFRTDHEEIEERVDYWLKQLLYQRTSHLIPKHPKYVSYAARLASYNKWPKARSQAEKLATAGFYYSGNSDKTVCYFCGEEFKDLELKDDPWVKHAKSLHYCLYLILMKGMEFVNNATETTYIEVIIKI</sequence>
<dbReference type="EMBL" id="KQ981993">
    <property type="protein sequence ID" value="KYN30933.1"/>
    <property type="molecule type" value="Genomic_DNA"/>
</dbReference>
<dbReference type="Proteomes" id="UP000078541">
    <property type="component" value="Unassembled WGS sequence"/>
</dbReference>
<dbReference type="PROSITE" id="PS01282">
    <property type="entry name" value="BIR_REPEAT_1"/>
    <property type="match status" value="1"/>
</dbReference>
<dbReference type="CDD" id="cd00022">
    <property type="entry name" value="BIR"/>
    <property type="match status" value="2"/>
</dbReference>
<dbReference type="PANTHER" id="PTHR10044">
    <property type="entry name" value="INHIBITOR OF APOPTOSIS"/>
    <property type="match status" value="1"/>
</dbReference>
<dbReference type="InterPro" id="IPR001370">
    <property type="entry name" value="BIR_rpt"/>
</dbReference>
<evidence type="ECO:0000313" key="1">
    <source>
        <dbReference type="EMBL" id="KYN30933.1"/>
    </source>
</evidence>
<dbReference type="GO" id="GO:0043066">
    <property type="term" value="P:negative regulation of apoptotic process"/>
    <property type="evidence" value="ECO:0007669"/>
    <property type="project" value="TreeGrafter"/>
</dbReference>
<reference evidence="1 2" key="1">
    <citation type="submission" date="2016-03" db="EMBL/GenBank/DDBJ databases">
        <title>Trachymyrmex septentrionalis WGS genome.</title>
        <authorList>
            <person name="Nygaard S."/>
            <person name="Hu H."/>
            <person name="Boomsma J."/>
            <person name="Zhang G."/>
        </authorList>
    </citation>
    <scope>NUCLEOTIDE SEQUENCE [LARGE SCALE GENOMIC DNA]</scope>
    <source>
        <strain evidence="1">Tsep2-gDNA-1</strain>
        <tissue evidence="1">Whole body</tissue>
    </source>
</reference>
<dbReference type="STRING" id="34720.A0A195ERT2"/>
<dbReference type="InterPro" id="IPR050784">
    <property type="entry name" value="IAP"/>
</dbReference>
<proteinExistence type="predicted"/>
<gene>
    <name evidence="1" type="ORF">ALC56_14745</name>
</gene>
<dbReference type="GO" id="GO:0043027">
    <property type="term" value="F:cysteine-type endopeptidase inhibitor activity involved in apoptotic process"/>
    <property type="evidence" value="ECO:0007669"/>
    <property type="project" value="TreeGrafter"/>
</dbReference>
<dbReference type="Gene3D" id="1.10.1170.10">
    <property type="entry name" value="Inhibitor Of Apoptosis Protein (2mihbC-IAP-1), Chain A"/>
    <property type="match status" value="2"/>
</dbReference>
<dbReference type="GO" id="GO:0051726">
    <property type="term" value="P:regulation of cell cycle"/>
    <property type="evidence" value="ECO:0007669"/>
    <property type="project" value="TreeGrafter"/>
</dbReference>
<dbReference type="GO" id="GO:0005634">
    <property type="term" value="C:nucleus"/>
    <property type="evidence" value="ECO:0007669"/>
    <property type="project" value="TreeGrafter"/>
</dbReference>
<accession>A0A195ERT2</accession>
<organism evidence="1 2">
    <name type="scientific">Trachymyrmex septentrionalis</name>
    <dbReference type="NCBI Taxonomy" id="34720"/>
    <lineage>
        <taxon>Eukaryota</taxon>
        <taxon>Metazoa</taxon>
        <taxon>Ecdysozoa</taxon>
        <taxon>Arthropoda</taxon>
        <taxon>Hexapoda</taxon>
        <taxon>Insecta</taxon>
        <taxon>Pterygota</taxon>
        <taxon>Neoptera</taxon>
        <taxon>Endopterygota</taxon>
        <taxon>Hymenoptera</taxon>
        <taxon>Apocrita</taxon>
        <taxon>Aculeata</taxon>
        <taxon>Formicoidea</taxon>
        <taxon>Formicidae</taxon>
        <taxon>Myrmicinae</taxon>
        <taxon>Trachymyrmex</taxon>
    </lineage>
</organism>
<dbReference type="Pfam" id="PF00653">
    <property type="entry name" value="BIR"/>
    <property type="match status" value="2"/>
</dbReference>
<protein>
    <submittedName>
        <fullName evidence="1">Apoptosis inhibitor IAP</fullName>
    </submittedName>
</protein>
<dbReference type="AlphaFoldDB" id="A0A195ERT2"/>
<dbReference type="PROSITE" id="PS50143">
    <property type="entry name" value="BIR_REPEAT_2"/>
    <property type="match status" value="2"/>
</dbReference>